<dbReference type="Proteomes" id="UP000674179">
    <property type="component" value="Chromosome 20"/>
</dbReference>
<evidence type="ECO:0000313" key="6">
    <source>
        <dbReference type="EMBL" id="KAG5480666.1"/>
    </source>
</evidence>
<dbReference type="OrthoDB" id="2122982at2759"/>
<organism evidence="6 7">
    <name type="scientific">Leishmania enriettii</name>
    <dbReference type="NCBI Taxonomy" id="5663"/>
    <lineage>
        <taxon>Eukaryota</taxon>
        <taxon>Discoba</taxon>
        <taxon>Euglenozoa</taxon>
        <taxon>Kinetoplastea</taxon>
        <taxon>Metakinetoplastina</taxon>
        <taxon>Trypanosomatida</taxon>
        <taxon>Trypanosomatidae</taxon>
        <taxon>Leishmaniinae</taxon>
        <taxon>Leishmania</taxon>
    </lineage>
</organism>
<evidence type="ECO:0000256" key="2">
    <source>
        <dbReference type="ARBA" id="ARBA00022771"/>
    </source>
</evidence>
<dbReference type="SUPFAM" id="SSF57850">
    <property type="entry name" value="RING/U-box"/>
    <property type="match status" value="1"/>
</dbReference>
<sequence>MSLSTELLPEEGALSNAQKWETLAKYEQAEAVHHLLKRISGTCLRHGHLRVIEREEFVCYGVHADACSSTRRLLLYGRVRHCHREALLALVRQIRLHSVRDLDTVVTAGLQAGDLVPDVLLEPLTPCLHTTAYVLWYRVYCAMRCGIFRTAHVRQKKVKHRLHQLIHEALVTSLDSEETRYEEAGGGENTVMQSPEKRSASGHANTLHFYTQEFGHLFGKNAIVMKDQSCVDGSSQPLAVKNFMTAARETRVSLVCLASTVPSVFVAWSCRYPDCMDWLQRHLFNDSHLQEVLNTTGLSGRYAVLLDKDPWLSFAAEHGDVLPRLPAKEAFRIELLQPLPKRAQIVLLNVDEDAAEARAAFENLKGGLRGWKSPEVDLLSLWCGREGLQSEVATFFNIEKLPFIVETRPGCLSGWEKVPSRMRLCAYNSRRPVVVRSSRDTFEVSKDMYGVADTPKVRRRRGETDAPTPAEYEDSNTWHNLTAQDRAGIAGRLSTYIAQRRLPLCFTAFIGREYVICNPHASDPWKAVECVASSSLKLIGDYVTGHDLMPVATELRQMRQLDGFEFCVKIMEPSAPLTSSLEWATPQLRREGKMHVAMCAHCRLLMDVDAVAHVRCLHCPSKDKGGILCEACALTAQCHLPQHILLRIPAGVWTPSLPLLWGPSNVAPLAVLSGRNQSKQLKCHRGIYCNRCRMMIRGTRWKCARCYQYDLCDTCARICSEREAFTKSRPNTGARSGESLFSVPSSPSSPRRPRTQATPVCSEDVTHPMLFIPYAHETSANSLLQPVCSASLDEWLCTR</sequence>
<proteinExistence type="predicted"/>
<gene>
    <name evidence="6" type="ORF">CUR178_05801</name>
</gene>
<keyword evidence="7" id="KW-1185">Reference proteome</keyword>
<dbReference type="Gene3D" id="3.30.60.90">
    <property type="match status" value="1"/>
</dbReference>
<protein>
    <recommendedName>
        <fullName evidence="5">ZZ-type domain-containing protein</fullName>
    </recommendedName>
</protein>
<feature type="region of interest" description="Disordered" evidence="4">
    <location>
        <begin position="728"/>
        <end position="759"/>
    </location>
</feature>
<dbReference type="Pfam" id="PF00569">
    <property type="entry name" value="ZZ"/>
    <property type="match status" value="1"/>
</dbReference>
<accession>A0A836KNA0</accession>
<dbReference type="InterPro" id="IPR043145">
    <property type="entry name" value="Znf_ZZ_sf"/>
</dbReference>
<dbReference type="InterPro" id="IPR000433">
    <property type="entry name" value="Znf_ZZ"/>
</dbReference>
<keyword evidence="3" id="KW-0862">Zinc</keyword>
<dbReference type="KEGG" id="lenr:94172990"/>
<dbReference type="EMBL" id="JAFHKP010000020">
    <property type="protein sequence ID" value="KAG5480666.1"/>
    <property type="molecule type" value="Genomic_DNA"/>
</dbReference>
<reference evidence="6 7" key="1">
    <citation type="submission" date="2021-02" db="EMBL/GenBank/DDBJ databases">
        <title>Leishmania (Mundinia) enrietti genome sequencing and assembly.</title>
        <authorList>
            <person name="Almutairi H."/>
            <person name="Gatherer D."/>
        </authorList>
    </citation>
    <scope>NUCLEOTIDE SEQUENCE [LARGE SCALE GENOMIC DNA]</scope>
    <source>
        <strain evidence="6">CUR178</strain>
    </source>
</reference>
<keyword evidence="2" id="KW-0863">Zinc-finger</keyword>
<evidence type="ECO:0000313" key="7">
    <source>
        <dbReference type="Proteomes" id="UP000674179"/>
    </source>
</evidence>
<evidence type="ECO:0000256" key="3">
    <source>
        <dbReference type="ARBA" id="ARBA00022833"/>
    </source>
</evidence>
<name>A0A836KNA0_LEIEN</name>
<feature type="domain" description="ZZ-type" evidence="5">
    <location>
        <begin position="684"/>
        <end position="716"/>
    </location>
</feature>
<evidence type="ECO:0000256" key="4">
    <source>
        <dbReference type="SAM" id="MobiDB-lite"/>
    </source>
</evidence>
<dbReference type="GO" id="GO:0008270">
    <property type="term" value="F:zinc ion binding"/>
    <property type="evidence" value="ECO:0007669"/>
    <property type="project" value="UniProtKB-KW"/>
</dbReference>
<evidence type="ECO:0000259" key="5">
    <source>
        <dbReference type="Pfam" id="PF00569"/>
    </source>
</evidence>
<dbReference type="AlphaFoldDB" id="A0A836KNA0"/>
<evidence type="ECO:0000256" key="1">
    <source>
        <dbReference type="ARBA" id="ARBA00022723"/>
    </source>
</evidence>
<dbReference type="GeneID" id="94172990"/>
<comment type="caution">
    <text evidence="6">The sequence shown here is derived from an EMBL/GenBank/DDBJ whole genome shotgun (WGS) entry which is preliminary data.</text>
</comment>
<keyword evidence="1" id="KW-0479">Metal-binding</keyword>
<dbReference type="RefSeq" id="XP_067693479.1">
    <property type="nucleotide sequence ID" value="XM_067837480.1"/>
</dbReference>